<proteinExistence type="predicted"/>
<evidence type="ECO:0000313" key="2">
    <source>
        <dbReference type="Proteomes" id="UP000242381"/>
    </source>
</evidence>
<name>A0A1X0RJS0_RHIZD</name>
<organism evidence="1 2">
    <name type="scientific">Rhizopus microsporus</name>
    <dbReference type="NCBI Taxonomy" id="58291"/>
    <lineage>
        <taxon>Eukaryota</taxon>
        <taxon>Fungi</taxon>
        <taxon>Fungi incertae sedis</taxon>
        <taxon>Mucoromycota</taxon>
        <taxon>Mucoromycotina</taxon>
        <taxon>Mucoromycetes</taxon>
        <taxon>Mucorales</taxon>
        <taxon>Mucorineae</taxon>
        <taxon>Rhizopodaceae</taxon>
        <taxon>Rhizopus</taxon>
    </lineage>
</organism>
<dbReference type="EMBL" id="KV921774">
    <property type="protein sequence ID" value="ORE12224.1"/>
    <property type="molecule type" value="Genomic_DNA"/>
</dbReference>
<dbReference type="AlphaFoldDB" id="A0A1X0RJS0"/>
<protein>
    <recommendedName>
        <fullName evidence="3">Tyr recombinase domain-containing protein</fullName>
    </recommendedName>
</protein>
<dbReference type="VEuPathDB" id="FungiDB:BCV72DRAFT_317464"/>
<evidence type="ECO:0008006" key="3">
    <source>
        <dbReference type="Google" id="ProtNLM"/>
    </source>
</evidence>
<gene>
    <name evidence="1" type="ORF">BCV71DRAFT_230451</name>
</gene>
<accession>A0A1X0RJS0</accession>
<sequence length="151" mass="17580">MTGSFALYARYGISVRRHNNFERVFQNHTLFLEYIQREEKHPKPSLPSTVANWVKEIMALAGIDTTQFKAHSTRSATSTKTYMTVVGVQKLKQHANRSLRTDTFERYYLRPHTNTKKAKQLLQLYSLLSMNLRKKTTTSEGKTKDMVRSHL</sequence>
<reference evidence="1 2" key="1">
    <citation type="journal article" date="2016" name="Proc. Natl. Acad. Sci. U.S.A.">
        <title>Lipid metabolic changes in an early divergent fungus govern the establishment of a mutualistic symbiosis with endobacteria.</title>
        <authorList>
            <person name="Lastovetsky O.A."/>
            <person name="Gaspar M.L."/>
            <person name="Mondo S.J."/>
            <person name="LaButti K.M."/>
            <person name="Sandor L."/>
            <person name="Grigoriev I.V."/>
            <person name="Henry S.A."/>
            <person name="Pawlowska T.E."/>
        </authorList>
    </citation>
    <scope>NUCLEOTIDE SEQUENCE [LARGE SCALE GENOMIC DNA]</scope>
    <source>
        <strain evidence="1 2">ATCC 11559</strain>
    </source>
</reference>
<evidence type="ECO:0000313" key="1">
    <source>
        <dbReference type="EMBL" id="ORE12224.1"/>
    </source>
</evidence>
<dbReference type="Proteomes" id="UP000242381">
    <property type="component" value="Unassembled WGS sequence"/>
</dbReference>
<dbReference type="OMA" id="KIHANWG"/>